<feature type="transmembrane region" description="Helical" evidence="1">
    <location>
        <begin position="24"/>
        <end position="44"/>
    </location>
</feature>
<dbReference type="EMBL" id="JASCIR010000016">
    <property type="protein sequence ID" value="MDI3388326.1"/>
    <property type="molecule type" value="Genomic_DNA"/>
</dbReference>
<dbReference type="SUPFAM" id="SSF53822">
    <property type="entry name" value="Periplasmic binding protein-like I"/>
    <property type="match status" value="1"/>
</dbReference>
<gene>
    <name evidence="2" type="ORF">QIS99_19260</name>
</gene>
<name>A0ABT6RV56_9ACTN</name>
<comment type="caution">
    <text evidence="2">The sequence shown here is derived from an EMBL/GenBank/DDBJ whole genome shotgun (WGS) entry which is preliminary data.</text>
</comment>
<organism evidence="2 3">
    <name type="scientific">Streptomyces solicavernae</name>
    <dbReference type="NCBI Taxonomy" id="3043614"/>
    <lineage>
        <taxon>Bacteria</taxon>
        <taxon>Bacillati</taxon>
        <taxon>Actinomycetota</taxon>
        <taxon>Actinomycetes</taxon>
        <taxon>Kitasatosporales</taxon>
        <taxon>Streptomycetaceae</taxon>
        <taxon>Streptomyces</taxon>
    </lineage>
</organism>
<keyword evidence="1" id="KW-0812">Transmembrane</keyword>
<evidence type="ECO:0000313" key="3">
    <source>
        <dbReference type="Proteomes" id="UP001224661"/>
    </source>
</evidence>
<reference evidence="2 3" key="1">
    <citation type="submission" date="2023-05" db="EMBL/GenBank/DDBJ databases">
        <title>Draft genome sequence of Streptomyces sp. B-S-A8 isolated from a cave soil in Thailand.</title>
        <authorList>
            <person name="Chamroensaksri N."/>
            <person name="Muangham S."/>
        </authorList>
    </citation>
    <scope>NUCLEOTIDE SEQUENCE [LARGE SCALE GENOMIC DNA]</scope>
    <source>
        <strain evidence="2 3">B-S-A8</strain>
    </source>
</reference>
<keyword evidence="1" id="KW-0472">Membrane</keyword>
<keyword evidence="1" id="KW-1133">Transmembrane helix</keyword>
<keyword evidence="3" id="KW-1185">Reference proteome</keyword>
<dbReference type="Proteomes" id="UP001224661">
    <property type="component" value="Unassembled WGS sequence"/>
</dbReference>
<dbReference type="RefSeq" id="WP_282514786.1">
    <property type="nucleotide sequence ID" value="NZ_JASCIR010000016.1"/>
</dbReference>
<dbReference type="Gene3D" id="3.40.50.2300">
    <property type="match status" value="2"/>
</dbReference>
<evidence type="ECO:0000256" key="1">
    <source>
        <dbReference type="SAM" id="Phobius"/>
    </source>
</evidence>
<proteinExistence type="predicted"/>
<accession>A0ABT6RV56</accession>
<sequence>MTDPQHSPSTGPWPVPGRPRTKRWYVLWGGAATLLVAAVVYFLAADTWGTRAYLFDRCAEGVWEQGPDDECVGVTDGAYSFDDSLDAVTRAIHEENQRVEKTGKPWVAVAYVHPLTAGGSGLADNSARQELEGARLAQYALNRHEVGGHGDVPQIKLLLGNPGARGQQHEKLVGQLAEMQDDEEHRLVAVTGFGPSYATTKKIIEELRSLGLPLVGGTSTADNLTDGDQVGFFRVSNPNRSEAAAAARHLKDLQDKNDGFRVDVIEDRSGEEVDTGNELYSTSLYRGFADAAEKQGLKLERLGLDYSSNAPATATAFSSIAERVCREKLDALYFAGRGKELRQFITAMSAFGQRCPVTVFTGDDAVGMYADGQEGDEARKRFTDAWERSGVTVRYTALAHPDLWRDGYPGGRADPMPEFAERYEKLTGRGRGDLDDGQAIAVHDAVLVAGTAVRDAWPAKTERYSGAVRQMLLQVKEGNEVAGLSGLIRFDDAGNPDDKVLPIVELRPSGGQFVFREGVEP</sequence>
<dbReference type="InterPro" id="IPR028082">
    <property type="entry name" value="Peripla_BP_I"/>
</dbReference>
<dbReference type="CDD" id="cd06268">
    <property type="entry name" value="PBP1_ABC_transporter_LIVBP-like"/>
    <property type="match status" value="1"/>
</dbReference>
<evidence type="ECO:0000313" key="2">
    <source>
        <dbReference type="EMBL" id="MDI3388326.1"/>
    </source>
</evidence>
<protein>
    <submittedName>
        <fullName evidence="2">ABC transporter substrate-binding protein</fullName>
    </submittedName>
</protein>